<protein>
    <submittedName>
        <fullName evidence="1">Uncharacterized protein</fullName>
    </submittedName>
</protein>
<organism evidence="1 2">
    <name type="scientific">Actinoalloteichus fjordicus</name>
    <dbReference type="NCBI Taxonomy" id="1612552"/>
    <lineage>
        <taxon>Bacteria</taxon>
        <taxon>Bacillati</taxon>
        <taxon>Actinomycetota</taxon>
        <taxon>Actinomycetes</taxon>
        <taxon>Pseudonocardiales</taxon>
        <taxon>Pseudonocardiaceae</taxon>
        <taxon>Actinoalloteichus</taxon>
    </lineage>
</organism>
<evidence type="ECO:0000313" key="1">
    <source>
        <dbReference type="EMBL" id="APU12889.1"/>
    </source>
</evidence>
<keyword evidence="2" id="KW-1185">Reference proteome</keyword>
<dbReference type="AlphaFoldDB" id="A0AAC9PQ98"/>
<name>A0AAC9PQ98_9PSEU</name>
<reference evidence="2" key="1">
    <citation type="submission" date="2016-06" db="EMBL/GenBank/DDBJ databases">
        <title>Complete genome sequence of Actinoalloteichus fjordicus DSM 46855 (=ADI127-17), type strain of the new species Actinoalloteichus fjordicus.</title>
        <authorList>
            <person name="Ruckert C."/>
            <person name="Nouioui I."/>
            <person name="Willmese J."/>
            <person name="van Wezel G."/>
            <person name="Klenk H.-P."/>
            <person name="Kalinowski J."/>
            <person name="Zotchev S.B."/>
        </authorList>
    </citation>
    <scope>NUCLEOTIDE SEQUENCE [LARGE SCALE GENOMIC DNA]</scope>
    <source>
        <strain evidence="2">ADI127-7</strain>
    </source>
</reference>
<dbReference type="KEGG" id="acad:UA74_04050"/>
<gene>
    <name evidence="1" type="ORF">UA74_04050</name>
</gene>
<sequence>MSGKRGDRAAPPRRPEGWLVRFATSEAAKGWEELCRDAPSNTWEAWVILSERPTNPERPERQHRLRGEFSTRVIRGRVFDQWQYEATSGGRVWYCPDQAQRVVWLTLAGTRHPKITD</sequence>
<proteinExistence type="predicted"/>
<accession>A0AAC9PQ98</accession>
<evidence type="ECO:0000313" key="2">
    <source>
        <dbReference type="Proteomes" id="UP000185511"/>
    </source>
</evidence>
<dbReference type="Proteomes" id="UP000185511">
    <property type="component" value="Chromosome"/>
</dbReference>
<dbReference type="EMBL" id="CP016076">
    <property type="protein sequence ID" value="APU12889.1"/>
    <property type="molecule type" value="Genomic_DNA"/>
</dbReference>